<feature type="compositionally biased region" description="Polar residues" evidence="1">
    <location>
        <begin position="39"/>
        <end position="60"/>
    </location>
</feature>
<sequence length="76" mass="8261">MHNSNVDELGAFDLDSIDDCMWDDLLTDVQDLDPGPVGTSDNGDHQSITSSTGHRTSGVSEHNGHDFIVKQQNGYT</sequence>
<dbReference type="EMBL" id="JANBUO010001262">
    <property type="protein sequence ID" value="KAJ2799041.1"/>
    <property type="molecule type" value="Genomic_DNA"/>
</dbReference>
<name>A0A9W8HZL3_9FUNG</name>
<accession>A0A9W8HZL3</accession>
<reference evidence="2" key="1">
    <citation type="submission" date="2022-07" db="EMBL/GenBank/DDBJ databases">
        <title>Phylogenomic reconstructions and comparative analyses of Kickxellomycotina fungi.</title>
        <authorList>
            <person name="Reynolds N.K."/>
            <person name="Stajich J.E."/>
            <person name="Barry K."/>
            <person name="Grigoriev I.V."/>
            <person name="Crous P."/>
            <person name="Smith M.E."/>
        </authorList>
    </citation>
    <scope>NUCLEOTIDE SEQUENCE</scope>
    <source>
        <strain evidence="2">NRRL 1565</strain>
    </source>
</reference>
<keyword evidence="3" id="KW-1185">Reference proteome</keyword>
<proteinExistence type="predicted"/>
<evidence type="ECO:0000313" key="3">
    <source>
        <dbReference type="Proteomes" id="UP001140094"/>
    </source>
</evidence>
<organism evidence="2 3">
    <name type="scientific">Coemansia guatemalensis</name>
    <dbReference type="NCBI Taxonomy" id="2761395"/>
    <lineage>
        <taxon>Eukaryota</taxon>
        <taxon>Fungi</taxon>
        <taxon>Fungi incertae sedis</taxon>
        <taxon>Zoopagomycota</taxon>
        <taxon>Kickxellomycotina</taxon>
        <taxon>Kickxellomycetes</taxon>
        <taxon>Kickxellales</taxon>
        <taxon>Kickxellaceae</taxon>
        <taxon>Coemansia</taxon>
    </lineage>
</organism>
<feature type="non-terminal residue" evidence="2">
    <location>
        <position position="76"/>
    </location>
</feature>
<evidence type="ECO:0000256" key="1">
    <source>
        <dbReference type="SAM" id="MobiDB-lite"/>
    </source>
</evidence>
<evidence type="ECO:0000313" key="2">
    <source>
        <dbReference type="EMBL" id="KAJ2799041.1"/>
    </source>
</evidence>
<dbReference type="AlphaFoldDB" id="A0A9W8HZL3"/>
<comment type="caution">
    <text evidence="2">The sequence shown here is derived from an EMBL/GenBank/DDBJ whole genome shotgun (WGS) entry which is preliminary data.</text>
</comment>
<protein>
    <submittedName>
        <fullName evidence="2">Uncharacterized protein</fullName>
    </submittedName>
</protein>
<dbReference type="Proteomes" id="UP001140094">
    <property type="component" value="Unassembled WGS sequence"/>
</dbReference>
<feature type="region of interest" description="Disordered" evidence="1">
    <location>
        <begin position="32"/>
        <end position="76"/>
    </location>
</feature>
<gene>
    <name evidence="2" type="ORF">H4R20_004588</name>
</gene>